<dbReference type="InterPro" id="IPR021730">
    <property type="entry name" value="YdbH"/>
</dbReference>
<organism evidence="1 2">
    <name type="scientific">Stutzerimonas tarimensis</name>
    <dbReference type="NCBI Taxonomy" id="1507735"/>
    <lineage>
        <taxon>Bacteria</taxon>
        <taxon>Pseudomonadati</taxon>
        <taxon>Pseudomonadota</taxon>
        <taxon>Gammaproteobacteria</taxon>
        <taxon>Pseudomonadales</taxon>
        <taxon>Pseudomonadaceae</taxon>
        <taxon>Stutzerimonas</taxon>
    </lineage>
</organism>
<protein>
    <submittedName>
        <fullName evidence="1">YdbH domain-containing protein</fullName>
    </submittedName>
</protein>
<keyword evidence="2" id="KW-1185">Reference proteome</keyword>
<sequence length="851" mass="92585">MLYSLLLVTVVLVTAAALVTGYIQAQWQTIRHEHGIETLTWQGLRLSARGVHLEHAQLSQRTRAGDHLEVELTGGRLAWKRLLAPWPAQRLTIEQLVVSWTPGTDSLVDDESTSLPNPGQLEAWLRQTPHRMDIASLHLALPCLGETCHEQGSLSWSRPGDSAYPAHLQLSLERGEHQMRLSASADDPGDHLEVLLQLSLDNEPRLHSRHQLDTAGDVLSWQGTLAMGNLPEAPWLLEWLGRWVDFDVSTVPTAPEAMRLGVSWSVELPEERLQQASGELRASLALPAPWPVPGIGLLAGELDLALTGAAGAWTPTGLTGDLLLQPNPNILQALPPELRPSSIRLQASPSPHPSSDQRLSLQMEALARGSSQIELRSDRLLLRALPFSLAFDDANLSLQAPGLLMSPARLDKLEVRARLRGQVDGSKLDLSALPGARLSIAEMAMDSLDLTAQGLQTQLAGLRLVADWQQESWQLQGPAQLSTATLGHPQLQGLSWHWQGQLNAQSTGLDLDGRLGNEAGLGASLLFAQRSAGDTRMELRLDEIFLLAGNPLARSLTAWPATLELNGGRLQAQGQLQLPVNGPLRASGRFSGKGLAGIFDRVEFDGLAAEIDLSVAGERLEAAVTHLEVAQMNPGFSFGPLRFQGRYQAPLEEPAQGRLSWGLARLQVLGGVVTITPGELDLKTWSPAQQLTLRGLDLRELFAAYPAQGLTGTGIIDGQFDLQRSAAGFVIEQGSLAAREPGVLRFDSPQIQALGRTNPAMQFVTEALENFHYQLLTGDIRYDENGLLQLGLRLHGTNPDLERGRPINFNINLEEDIPALLTSLQLSDRVSEIIQRRVQERLGSGAAPVRP</sequence>
<comment type="caution">
    <text evidence="1">The sequence shown here is derived from an EMBL/GenBank/DDBJ whole genome shotgun (WGS) entry which is preliminary data.</text>
</comment>
<proteinExistence type="predicted"/>
<evidence type="ECO:0000313" key="1">
    <source>
        <dbReference type="EMBL" id="MFC3607468.1"/>
    </source>
</evidence>
<dbReference type="Proteomes" id="UP001595630">
    <property type="component" value="Unassembled WGS sequence"/>
</dbReference>
<dbReference type="RefSeq" id="WP_386362658.1">
    <property type="nucleotide sequence ID" value="NZ_JBHRXZ010000016.1"/>
</dbReference>
<accession>A0ABV7T342</accession>
<evidence type="ECO:0000313" key="2">
    <source>
        <dbReference type="Proteomes" id="UP001595630"/>
    </source>
</evidence>
<gene>
    <name evidence="1" type="ORF">ACFOMF_06740</name>
</gene>
<reference evidence="2" key="1">
    <citation type="journal article" date="2019" name="Int. J. Syst. Evol. Microbiol.">
        <title>The Global Catalogue of Microorganisms (GCM) 10K type strain sequencing project: providing services to taxonomists for standard genome sequencing and annotation.</title>
        <authorList>
            <consortium name="The Broad Institute Genomics Platform"/>
            <consortium name="The Broad Institute Genome Sequencing Center for Infectious Disease"/>
            <person name="Wu L."/>
            <person name="Ma J."/>
        </authorList>
    </citation>
    <scope>NUCLEOTIDE SEQUENCE [LARGE SCALE GENOMIC DNA]</scope>
    <source>
        <strain evidence="2">KCTC 42447</strain>
    </source>
</reference>
<name>A0ABV7T342_9GAMM</name>
<dbReference type="EMBL" id="JBHRXZ010000016">
    <property type="protein sequence ID" value="MFC3607468.1"/>
    <property type="molecule type" value="Genomic_DNA"/>
</dbReference>
<dbReference type="Pfam" id="PF11739">
    <property type="entry name" value="YdbH-like"/>
    <property type="match status" value="1"/>
</dbReference>